<comment type="cofactor">
    <cofactor evidence="1">
        <name>FMN</name>
        <dbReference type="ChEBI" id="CHEBI:58210"/>
    </cofactor>
</comment>
<evidence type="ECO:0000259" key="15">
    <source>
        <dbReference type="Pfam" id="PF01180"/>
    </source>
</evidence>
<dbReference type="NCBIfam" id="NF003652">
    <property type="entry name" value="PRK05286.2-5"/>
    <property type="match status" value="1"/>
</dbReference>
<protein>
    <recommendedName>
        <fullName evidence="7 14">Dihydroorotate dehydrogenase (quinone)</fullName>
        <ecNumber evidence="6 14">1.3.5.2</ecNumber>
    </recommendedName>
</protein>
<dbReference type="InterPro" id="IPR050074">
    <property type="entry name" value="DHO_dehydrogenase"/>
</dbReference>
<dbReference type="CDD" id="cd04738">
    <property type="entry name" value="DHOD_2_like"/>
    <property type="match status" value="1"/>
</dbReference>
<proteinExistence type="inferred from homology"/>
<sequence length="326" mass="34320">MAPRSRMPDDPILRSTLWGLDFANPVGLAAGFDKNAEVADAMLAQGFGFVEIGSVTPRPQAGNPRPRVFRVPEAGALINRYGFNNDGLDAIAGRLEARRGRPGLVGANVGKNKETADAAADYVIGIRRLAPLASYLVINVSSPNTPGLRTLQGREPLAELLGRSLDAREEAVPAPAKAPPLLLKIAPDLTEEDKRDIAEVALSSGIDGLIVSNTTLARPPELPAAVAGQAGGLSGIPVRTASTAVLKDMYRLTGGRIPLIGCGGISSGRDAYDKVRAGASLVQLYTALVYHGPRLVEEIRRDLATLLRADGFTCLRDAVGADHRQG</sequence>
<keyword evidence="10" id="KW-0665">Pyrimidine biosynthesis</keyword>
<comment type="subcellular location">
    <subcellularLocation>
        <location evidence="3">Membrane</location>
    </subcellularLocation>
</comment>
<dbReference type="InterPro" id="IPR005719">
    <property type="entry name" value="Dihydroorotate_DH_2"/>
</dbReference>
<keyword evidence="9" id="KW-0288">FMN</keyword>
<dbReference type="PIRSF" id="PIRSF000164">
    <property type="entry name" value="DHO_oxidase"/>
    <property type="match status" value="1"/>
</dbReference>
<dbReference type="InterPro" id="IPR013785">
    <property type="entry name" value="Aldolase_TIM"/>
</dbReference>
<evidence type="ECO:0000256" key="9">
    <source>
        <dbReference type="ARBA" id="ARBA00022643"/>
    </source>
</evidence>
<dbReference type="PANTHER" id="PTHR48109:SF4">
    <property type="entry name" value="DIHYDROOROTATE DEHYDROGENASE (QUINONE), MITOCHONDRIAL"/>
    <property type="match status" value="1"/>
</dbReference>
<evidence type="ECO:0000256" key="1">
    <source>
        <dbReference type="ARBA" id="ARBA00001917"/>
    </source>
</evidence>
<accession>A0A512DLD6</accession>
<keyword evidence="17" id="KW-1185">Reference proteome</keyword>
<dbReference type="GO" id="GO:0006207">
    <property type="term" value="P:'de novo' pyrimidine nucleobase biosynthetic process"/>
    <property type="evidence" value="ECO:0007669"/>
    <property type="project" value="UniProtKB-UniRule"/>
</dbReference>
<dbReference type="Gene3D" id="3.20.20.70">
    <property type="entry name" value="Aldolase class I"/>
    <property type="match status" value="1"/>
</dbReference>
<dbReference type="GO" id="GO:0005737">
    <property type="term" value="C:cytoplasm"/>
    <property type="evidence" value="ECO:0007669"/>
    <property type="project" value="InterPro"/>
</dbReference>
<dbReference type="NCBIfam" id="NF003645">
    <property type="entry name" value="PRK05286.1-2"/>
    <property type="match status" value="1"/>
</dbReference>
<dbReference type="PROSITE" id="PS00912">
    <property type="entry name" value="DHODEHASE_2"/>
    <property type="match status" value="1"/>
</dbReference>
<comment type="pathway">
    <text evidence="4">Pyrimidine metabolism; UMP biosynthesis via de novo pathway; orotate from (S)-dihydroorotate (quinone route): step 1/1.</text>
</comment>
<dbReference type="GO" id="GO:0044205">
    <property type="term" value="P:'de novo' UMP biosynthetic process"/>
    <property type="evidence" value="ECO:0007669"/>
    <property type="project" value="UniProtKB-UniPathway"/>
</dbReference>
<comment type="caution">
    <text evidence="16">The sequence shown here is derived from an EMBL/GenBank/DDBJ whole genome shotgun (WGS) entry which is preliminary data.</text>
</comment>
<feature type="domain" description="Dihydroorotate dehydrogenase catalytic" evidence="15">
    <location>
        <begin position="13"/>
        <end position="307"/>
    </location>
</feature>
<evidence type="ECO:0000256" key="13">
    <source>
        <dbReference type="ARBA" id="ARBA00048639"/>
    </source>
</evidence>
<dbReference type="InterPro" id="IPR005720">
    <property type="entry name" value="Dihydroorotate_DH_cat"/>
</dbReference>
<dbReference type="PROSITE" id="PS00911">
    <property type="entry name" value="DHODEHASE_1"/>
    <property type="match status" value="1"/>
</dbReference>
<keyword evidence="11" id="KW-0560">Oxidoreductase</keyword>
<dbReference type="Proteomes" id="UP000321523">
    <property type="component" value="Unassembled WGS sequence"/>
</dbReference>
<evidence type="ECO:0000256" key="2">
    <source>
        <dbReference type="ARBA" id="ARBA00003125"/>
    </source>
</evidence>
<evidence type="ECO:0000256" key="11">
    <source>
        <dbReference type="ARBA" id="ARBA00023002"/>
    </source>
</evidence>
<comment type="function">
    <text evidence="2">Catalyzes the conversion of dihydroorotate to orotate with quinone as electron acceptor.</text>
</comment>
<evidence type="ECO:0000256" key="8">
    <source>
        <dbReference type="ARBA" id="ARBA00022630"/>
    </source>
</evidence>
<comment type="catalytic activity">
    <reaction evidence="13">
        <text>(S)-dihydroorotate + a quinone = orotate + a quinol</text>
        <dbReference type="Rhea" id="RHEA:30187"/>
        <dbReference type="ChEBI" id="CHEBI:24646"/>
        <dbReference type="ChEBI" id="CHEBI:30839"/>
        <dbReference type="ChEBI" id="CHEBI:30864"/>
        <dbReference type="ChEBI" id="CHEBI:132124"/>
        <dbReference type="EC" id="1.3.5.2"/>
    </reaction>
</comment>
<dbReference type="SUPFAM" id="SSF51395">
    <property type="entry name" value="FMN-linked oxidoreductases"/>
    <property type="match status" value="1"/>
</dbReference>
<organism evidence="16 17">
    <name type="scientific">Skermanella aerolata</name>
    <dbReference type="NCBI Taxonomy" id="393310"/>
    <lineage>
        <taxon>Bacteria</taxon>
        <taxon>Pseudomonadati</taxon>
        <taxon>Pseudomonadota</taxon>
        <taxon>Alphaproteobacteria</taxon>
        <taxon>Rhodospirillales</taxon>
        <taxon>Azospirillaceae</taxon>
        <taxon>Skermanella</taxon>
    </lineage>
</organism>
<dbReference type="EMBL" id="BJYZ01000006">
    <property type="protein sequence ID" value="GEO37265.1"/>
    <property type="molecule type" value="Genomic_DNA"/>
</dbReference>
<evidence type="ECO:0000256" key="12">
    <source>
        <dbReference type="ARBA" id="ARBA00023136"/>
    </source>
</evidence>
<evidence type="ECO:0000313" key="17">
    <source>
        <dbReference type="Proteomes" id="UP000321523"/>
    </source>
</evidence>
<evidence type="ECO:0000256" key="4">
    <source>
        <dbReference type="ARBA" id="ARBA00005161"/>
    </source>
</evidence>
<dbReference type="GO" id="GO:0106430">
    <property type="term" value="F:dihydroorotate dehydrogenase (quinone) activity"/>
    <property type="evidence" value="ECO:0007669"/>
    <property type="project" value="UniProtKB-EC"/>
</dbReference>
<dbReference type="InterPro" id="IPR012135">
    <property type="entry name" value="Dihydroorotate_DH_1_2"/>
</dbReference>
<evidence type="ECO:0000256" key="14">
    <source>
        <dbReference type="NCBIfam" id="TIGR01036"/>
    </source>
</evidence>
<dbReference type="InterPro" id="IPR001295">
    <property type="entry name" value="Dihydroorotate_DH_CS"/>
</dbReference>
<evidence type="ECO:0000313" key="16">
    <source>
        <dbReference type="EMBL" id="GEO37265.1"/>
    </source>
</evidence>
<evidence type="ECO:0000256" key="6">
    <source>
        <dbReference type="ARBA" id="ARBA00012791"/>
    </source>
</evidence>
<dbReference type="Pfam" id="PF01180">
    <property type="entry name" value="DHO_dh"/>
    <property type="match status" value="1"/>
</dbReference>
<evidence type="ECO:0000256" key="3">
    <source>
        <dbReference type="ARBA" id="ARBA00004370"/>
    </source>
</evidence>
<evidence type="ECO:0000256" key="10">
    <source>
        <dbReference type="ARBA" id="ARBA00022975"/>
    </source>
</evidence>
<dbReference type="UniPathway" id="UPA00070">
    <property type="reaction ID" value="UER00946"/>
</dbReference>
<keyword evidence="8" id="KW-0285">Flavoprotein</keyword>
<dbReference type="PANTHER" id="PTHR48109">
    <property type="entry name" value="DIHYDROOROTATE DEHYDROGENASE (QUINONE), MITOCHONDRIAL-RELATED"/>
    <property type="match status" value="1"/>
</dbReference>
<dbReference type="NCBIfam" id="TIGR01036">
    <property type="entry name" value="pyrD_sub2"/>
    <property type="match status" value="1"/>
</dbReference>
<gene>
    <name evidence="16" type="primary">pyrD</name>
    <name evidence="16" type="ORF">SAE02_14130</name>
</gene>
<keyword evidence="12" id="KW-0472">Membrane</keyword>
<dbReference type="EC" id="1.3.5.2" evidence="6 14"/>
<comment type="similarity">
    <text evidence="5">Belongs to the dihydroorotate dehydrogenase family. Type 2 subfamily.</text>
</comment>
<evidence type="ECO:0000256" key="5">
    <source>
        <dbReference type="ARBA" id="ARBA00005359"/>
    </source>
</evidence>
<dbReference type="AlphaFoldDB" id="A0A512DLD6"/>
<dbReference type="GO" id="GO:0016020">
    <property type="term" value="C:membrane"/>
    <property type="evidence" value="ECO:0007669"/>
    <property type="project" value="UniProtKB-SubCell"/>
</dbReference>
<name>A0A512DLD6_9PROT</name>
<evidence type="ECO:0000256" key="7">
    <source>
        <dbReference type="ARBA" id="ARBA00018366"/>
    </source>
</evidence>
<reference evidence="16 17" key="1">
    <citation type="submission" date="2019-07" db="EMBL/GenBank/DDBJ databases">
        <title>Whole genome shotgun sequence of Skermanella aerolata NBRC 106429.</title>
        <authorList>
            <person name="Hosoyama A."/>
            <person name="Uohara A."/>
            <person name="Ohji S."/>
            <person name="Ichikawa N."/>
        </authorList>
    </citation>
    <scope>NUCLEOTIDE SEQUENCE [LARGE SCALE GENOMIC DNA]</scope>
    <source>
        <strain evidence="16 17">NBRC 106429</strain>
    </source>
</reference>